<protein>
    <submittedName>
        <fullName evidence="4">N-acetyltransferase family protein</fullName>
    </submittedName>
</protein>
<evidence type="ECO:0000313" key="4">
    <source>
        <dbReference type="EMBL" id="WZC50706.1"/>
    </source>
</evidence>
<dbReference type="EMBL" id="CP150951">
    <property type="protein sequence ID" value="WZC50706.1"/>
    <property type="molecule type" value="Genomic_DNA"/>
</dbReference>
<dbReference type="PROSITE" id="PS51186">
    <property type="entry name" value="GNAT"/>
    <property type="match status" value="1"/>
</dbReference>
<evidence type="ECO:0000256" key="1">
    <source>
        <dbReference type="ARBA" id="ARBA00022679"/>
    </source>
</evidence>
<accession>A0ABZ2V9U1</accession>
<dbReference type="PANTHER" id="PTHR43072">
    <property type="entry name" value="N-ACETYLTRANSFERASE"/>
    <property type="match status" value="1"/>
</dbReference>
<dbReference type="Proteomes" id="UP001440612">
    <property type="component" value="Chromosome"/>
</dbReference>
<gene>
    <name evidence="4" type="ORF">AABB29_08890</name>
</gene>
<dbReference type="Pfam" id="PF00583">
    <property type="entry name" value="Acetyltransf_1"/>
    <property type="match status" value="1"/>
</dbReference>
<keyword evidence="1" id="KW-0808">Transferase</keyword>
<reference evidence="5" key="1">
    <citation type="submission" date="2024-04" db="EMBL/GenBank/DDBJ databases">
        <title>Phylogenomic analyses of a clade within the roseobacter group suggest taxonomic reassignments of species of the genera Aestuariivita, Citreicella, Loktanella, Nautella, Pelagibaca, Ruegeria, Thalassobius, Thiobacimonas and Tropicibacter, and the proposal o.</title>
        <authorList>
            <person name="Jeon C.O."/>
        </authorList>
    </citation>
    <scope>NUCLEOTIDE SEQUENCE [LARGE SCALE GENOMIC DNA]</scope>
    <source>
        <strain evidence="5">BS5-3</strain>
    </source>
</reference>
<keyword evidence="5" id="KW-1185">Reference proteome</keyword>
<name>A0ABZ2V9U1_9RHOB</name>
<dbReference type="Gene3D" id="3.40.630.30">
    <property type="match status" value="1"/>
</dbReference>
<organism evidence="4 5">
    <name type="scientific">Yoonia phaeophyticola</name>
    <dbReference type="NCBI Taxonomy" id="3137369"/>
    <lineage>
        <taxon>Bacteria</taxon>
        <taxon>Pseudomonadati</taxon>
        <taxon>Pseudomonadota</taxon>
        <taxon>Alphaproteobacteria</taxon>
        <taxon>Rhodobacterales</taxon>
        <taxon>Paracoccaceae</taxon>
        <taxon>Yoonia</taxon>
    </lineage>
</organism>
<sequence>MTIRPATKTDAPQIAAIWNTVIRDTVITFNTVEKSDDEVGSLITQDTLVWEAAGQVMGFARFFPFRGGPGYRHTAEHTIMLHADARGRGGGKALLVALCDMARSKDIRMMIAGCSAECPAAIGFHAACGFETVATMPEVGFKFGRWIDLVLMQKRL</sequence>
<dbReference type="SUPFAM" id="SSF55729">
    <property type="entry name" value="Acyl-CoA N-acyltransferases (Nat)"/>
    <property type="match status" value="1"/>
</dbReference>
<dbReference type="PANTHER" id="PTHR43072:SF23">
    <property type="entry name" value="UPF0039 PROTEIN C11D3.02C"/>
    <property type="match status" value="1"/>
</dbReference>
<proteinExistence type="predicted"/>
<dbReference type="InterPro" id="IPR016181">
    <property type="entry name" value="Acyl_CoA_acyltransferase"/>
</dbReference>
<feature type="domain" description="N-acetyltransferase" evidence="3">
    <location>
        <begin position="1"/>
        <end position="156"/>
    </location>
</feature>
<dbReference type="RefSeq" id="WP_341368807.1">
    <property type="nucleotide sequence ID" value="NZ_CP150951.2"/>
</dbReference>
<keyword evidence="2" id="KW-0012">Acyltransferase</keyword>
<evidence type="ECO:0000259" key="3">
    <source>
        <dbReference type="PROSITE" id="PS51186"/>
    </source>
</evidence>
<dbReference type="InterPro" id="IPR000182">
    <property type="entry name" value="GNAT_dom"/>
</dbReference>
<evidence type="ECO:0000313" key="5">
    <source>
        <dbReference type="Proteomes" id="UP001440612"/>
    </source>
</evidence>
<dbReference type="CDD" id="cd04301">
    <property type="entry name" value="NAT_SF"/>
    <property type="match status" value="1"/>
</dbReference>
<evidence type="ECO:0000256" key="2">
    <source>
        <dbReference type="ARBA" id="ARBA00023315"/>
    </source>
</evidence>